<dbReference type="PIRSF" id="PIRSF018297">
    <property type="entry name" value="Doc"/>
    <property type="match status" value="1"/>
</dbReference>
<evidence type="ECO:0000259" key="1">
    <source>
        <dbReference type="PROSITE" id="PS51459"/>
    </source>
</evidence>
<proteinExistence type="predicted"/>
<dbReference type="GO" id="GO:0016301">
    <property type="term" value="F:kinase activity"/>
    <property type="evidence" value="ECO:0007669"/>
    <property type="project" value="InterPro"/>
</dbReference>
<dbReference type="AlphaFoldDB" id="A0A9D6LNC0"/>
<organism evidence="2 3">
    <name type="scientific">Candidatus Sungiibacteriota bacterium</name>
    <dbReference type="NCBI Taxonomy" id="2750080"/>
    <lineage>
        <taxon>Bacteria</taxon>
        <taxon>Candidatus Sungiibacteriota</taxon>
    </lineage>
</organism>
<dbReference type="InterPro" id="IPR006440">
    <property type="entry name" value="Doc"/>
</dbReference>
<dbReference type="InterPro" id="IPR036597">
    <property type="entry name" value="Fido-like_dom_sf"/>
</dbReference>
<dbReference type="Gene3D" id="1.20.120.1870">
    <property type="entry name" value="Fic/DOC protein, Fido domain"/>
    <property type="match status" value="1"/>
</dbReference>
<protein>
    <submittedName>
        <fullName evidence="2">Type II toxin-antitoxin system death-on-curing family toxin</fullName>
    </submittedName>
</protein>
<dbReference type="InterPro" id="IPR053737">
    <property type="entry name" value="Type_II_TA_Toxin"/>
</dbReference>
<sequence length="129" mass="14722">MKYLRYSQIFLIHSMMIDETGGSHGVRDSHAILSLEHSPRQKVFGKTLYPSVYQKAAVYARAIIMEHPFIDGNKRTGISAASIFLENNGYQLIAKEGELESFALRIVDQKYGIAEIAGWFRKNSRRNKK</sequence>
<evidence type="ECO:0000313" key="3">
    <source>
        <dbReference type="Proteomes" id="UP000808388"/>
    </source>
</evidence>
<dbReference type="EMBL" id="JACQCQ010000009">
    <property type="protein sequence ID" value="MBI3627644.1"/>
    <property type="molecule type" value="Genomic_DNA"/>
</dbReference>
<feature type="domain" description="Fido" evidence="1">
    <location>
        <begin position="4"/>
        <end position="122"/>
    </location>
</feature>
<comment type="caution">
    <text evidence="2">The sequence shown here is derived from an EMBL/GenBank/DDBJ whole genome shotgun (WGS) entry which is preliminary data.</text>
</comment>
<dbReference type="NCBIfam" id="TIGR01550">
    <property type="entry name" value="DOC_P1"/>
    <property type="match status" value="1"/>
</dbReference>
<accession>A0A9D6LNC0</accession>
<reference evidence="2" key="1">
    <citation type="submission" date="2020-07" db="EMBL/GenBank/DDBJ databases">
        <title>Huge and variable diversity of episymbiotic CPR bacteria and DPANN archaea in groundwater ecosystems.</title>
        <authorList>
            <person name="He C.Y."/>
            <person name="Keren R."/>
            <person name="Whittaker M."/>
            <person name="Farag I.F."/>
            <person name="Doudna J."/>
            <person name="Cate J.H.D."/>
            <person name="Banfield J.F."/>
        </authorList>
    </citation>
    <scope>NUCLEOTIDE SEQUENCE</scope>
    <source>
        <strain evidence="2">NC_groundwater_972_Pr1_S-0.2um_49_27</strain>
    </source>
</reference>
<dbReference type="InterPro" id="IPR003812">
    <property type="entry name" value="Fido"/>
</dbReference>
<name>A0A9D6LNC0_9BACT</name>
<dbReference type="PANTHER" id="PTHR39426:SF1">
    <property type="entry name" value="HOMOLOGY TO DEATH-ON-CURING PROTEIN OF PHAGE P1"/>
    <property type="match status" value="1"/>
</dbReference>
<gene>
    <name evidence="2" type="ORF">HY220_02770</name>
</gene>
<dbReference type="PANTHER" id="PTHR39426">
    <property type="entry name" value="HOMOLOGY TO DEATH-ON-CURING PROTEIN OF PHAGE P1"/>
    <property type="match status" value="1"/>
</dbReference>
<evidence type="ECO:0000313" key="2">
    <source>
        <dbReference type="EMBL" id="MBI3627644.1"/>
    </source>
</evidence>
<dbReference type="Pfam" id="PF02661">
    <property type="entry name" value="Fic"/>
    <property type="match status" value="1"/>
</dbReference>
<dbReference type="SUPFAM" id="SSF140931">
    <property type="entry name" value="Fic-like"/>
    <property type="match status" value="1"/>
</dbReference>
<dbReference type="Proteomes" id="UP000808388">
    <property type="component" value="Unassembled WGS sequence"/>
</dbReference>
<dbReference type="PROSITE" id="PS51459">
    <property type="entry name" value="FIDO"/>
    <property type="match status" value="1"/>
</dbReference>